<evidence type="ECO:0000256" key="1">
    <source>
        <dbReference type="SAM" id="MobiDB-lite"/>
    </source>
</evidence>
<dbReference type="AlphaFoldDB" id="A0A9W9CQJ2"/>
<proteinExistence type="predicted"/>
<organism evidence="2 3">
    <name type="scientific">Neocucurbitaria cava</name>
    <dbReference type="NCBI Taxonomy" id="798079"/>
    <lineage>
        <taxon>Eukaryota</taxon>
        <taxon>Fungi</taxon>
        <taxon>Dikarya</taxon>
        <taxon>Ascomycota</taxon>
        <taxon>Pezizomycotina</taxon>
        <taxon>Dothideomycetes</taxon>
        <taxon>Pleosporomycetidae</taxon>
        <taxon>Pleosporales</taxon>
        <taxon>Pleosporineae</taxon>
        <taxon>Cucurbitariaceae</taxon>
        <taxon>Neocucurbitaria</taxon>
    </lineage>
</organism>
<sequence>MGKVKKFIHSLRSKTSPSKGKFKSGDASSHSSEKSSSLSQWTKSYSRAINTDKTSPPAATSRTPGSGTDGGAGVTNDEDIAPPSLPSPASPSDDSHDSYRSFMNYIEALPAEQSDDSHDSYGSFMNYIGALSSQASASLISEDEFAALPD</sequence>
<evidence type="ECO:0000313" key="3">
    <source>
        <dbReference type="Proteomes" id="UP001140560"/>
    </source>
</evidence>
<reference evidence="2" key="1">
    <citation type="submission" date="2022-10" db="EMBL/GenBank/DDBJ databases">
        <title>Tapping the CABI collections for fungal endophytes: first genome assemblies for Collariella, Neodidymelliopsis, Ascochyta clinopodiicola, Didymella pomorum, Didymosphaeria variabile, Neocosmospora piperis and Neocucurbitaria cava.</title>
        <authorList>
            <person name="Hill R."/>
        </authorList>
    </citation>
    <scope>NUCLEOTIDE SEQUENCE</scope>
    <source>
        <strain evidence="2">IMI 356814</strain>
    </source>
</reference>
<comment type="caution">
    <text evidence="2">The sequence shown here is derived from an EMBL/GenBank/DDBJ whole genome shotgun (WGS) entry which is preliminary data.</text>
</comment>
<feature type="compositionally biased region" description="Polar residues" evidence="1">
    <location>
        <begin position="47"/>
        <end position="66"/>
    </location>
</feature>
<evidence type="ECO:0000313" key="2">
    <source>
        <dbReference type="EMBL" id="KAJ4376312.1"/>
    </source>
</evidence>
<dbReference type="Proteomes" id="UP001140560">
    <property type="component" value="Unassembled WGS sequence"/>
</dbReference>
<dbReference type="EMBL" id="JAPEUY010000002">
    <property type="protein sequence ID" value="KAJ4376312.1"/>
    <property type="molecule type" value="Genomic_DNA"/>
</dbReference>
<feature type="region of interest" description="Disordered" evidence="1">
    <location>
        <begin position="1"/>
        <end position="101"/>
    </location>
</feature>
<name>A0A9W9CQJ2_9PLEO</name>
<feature type="compositionally biased region" description="Basic residues" evidence="1">
    <location>
        <begin position="1"/>
        <end position="12"/>
    </location>
</feature>
<feature type="compositionally biased region" description="Low complexity" evidence="1">
    <location>
        <begin position="25"/>
        <end position="46"/>
    </location>
</feature>
<keyword evidence="3" id="KW-1185">Reference proteome</keyword>
<accession>A0A9W9CQJ2</accession>
<gene>
    <name evidence="2" type="ORF">N0V83_001595</name>
</gene>
<protein>
    <submittedName>
        <fullName evidence="2">Uncharacterized protein</fullName>
    </submittedName>
</protein>